<feature type="region of interest" description="Disordered" evidence="1">
    <location>
        <begin position="18"/>
        <end position="39"/>
    </location>
</feature>
<dbReference type="Proteomes" id="UP000315783">
    <property type="component" value="Unassembled WGS sequence"/>
</dbReference>
<keyword evidence="3" id="KW-1185">Reference proteome</keyword>
<evidence type="ECO:0000313" key="2">
    <source>
        <dbReference type="EMBL" id="TQV92102.1"/>
    </source>
</evidence>
<sequence length="140" mass="15458">MNTNYRDQRSMGKSLLLGTLSEPLGNGASGGKRLGKHPTADGLQIPVELQNPMPCATRTPVVAIEMAQAQKRLRPFANADAALDERAVLHANCRGKHCIDSSSRSMDTNPLDVTSYLHVCFFFSRPSFFRSIQCRKIVRP</sequence>
<organism evidence="2 3">
    <name type="scientific">Cordyceps javanica</name>
    <dbReference type="NCBI Taxonomy" id="43265"/>
    <lineage>
        <taxon>Eukaryota</taxon>
        <taxon>Fungi</taxon>
        <taxon>Dikarya</taxon>
        <taxon>Ascomycota</taxon>
        <taxon>Pezizomycotina</taxon>
        <taxon>Sordariomycetes</taxon>
        <taxon>Hypocreomycetidae</taxon>
        <taxon>Hypocreales</taxon>
        <taxon>Cordycipitaceae</taxon>
        <taxon>Cordyceps</taxon>
    </lineage>
</organism>
<evidence type="ECO:0000256" key="1">
    <source>
        <dbReference type="SAM" id="MobiDB-lite"/>
    </source>
</evidence>
<comment type="caution">
    <text evidence="2">The sequence shown here is derived from an EMBL/GenBank/DDBJ whole genome shotgun (WGS) entry which is preliminary data.</text>
</comment>
<evidence type="ECO:0000313" key="3">
    <source>
        <dbReference type="Proteomes" id="UP000315783"/>
    </source>
</evidence>
<accession>A0A545URL2</accession>
<protein>
    <submittedName>
        <fullName evidence="2">Uncharacterized protein</fullName>
    </submittedName>
</protein>
<gene>
    <name evidence="2" type="ORF">IF1G_09174</name>
</gene>
<reference evidence="2 3" key="1">
    <citation type="journal article" date="2019" name="Appl. Microbiol. Biotechnol.">
        <title>Genome sequence of Isaria javanica and comparative genome analysis insights into family S53 peptidase evolution in fungal entomopathogens.</title>
        <authorList>
            <person name="Lin R."/>
            <person name="Zhang X."/>
            <person name="Xin B."/>
            <person name="Zou M."/>
            <person name="Gao Y."/>
            <person name="Qin F."/>
            <person name="Hu Q."/>
            <person name="Xie B."/>
            <person name="Cheng X."/>
        </authorList>
    </citation>
    <scope>NUCLEOTIDE SEQUENCE [LARGE SCALE GENOMIC DNA]</scope>
    <source>
        <strain evidence="2 3">IJ1G</strain>
    </source>
</reference>
<dbReference type="AlphaFoldDB" id="A0A545URL2"/>
<proteinExistence type="predicted"/>
<dbReference type="EMBL" id="SPUK01000016">
    <property type="protein sequence ID" value="TQV92102.1"/>
    <property type="molecule type" value="Genomic_DNA"/>
</dbReference>
<name>A0A545URL2_9HYPO</name>